<dbReference type="RefSeq" id="WP_259094919.1">
    <property type="nucleotide sequence ID" value="NZ_CP130454.1"/>
</dbReference>
<evidence type="ECO:0000256" key="5">
    <source>
        <dbReference type="ARBA" id="ARBA00023136"/>
    </source>
</evidence>
<keyword evidence="3 6" id="KW-0812">Transmembrane</keyword>
<protein>
    <submittedName>
        <fullName evidence="7">Na+/H+-dicarboxylate symporter</fullName>
    </submittedName>
</protein>
<feature type="transmembrane region" description="Helical" evidence="6">
    <location>
        <begin position="142"/>
        <end position="160"/>
    </location>
</feature>
<comment type="subcellular location">
    <subcellularLocation>
        <location evidence="1">Membrane</location>
        <topology evidence="1">Multi-pass membrane protein</topology>
    </subcellularLocation>
</comment>
<evidence type="ECO:0000313" key="8">
    <source>
        <dbReference type="Proteomes" id="UP001204798"/>
    </source>
</evidence>
<feature type="transmembrane region" description="Helical" evidence="6">
    <location>
        <begin position="172"/>
        <end position="194"/>
    </location>
</feature>
<name>A0ABT2ELP8_9BACT</name>
<dbReference type="PANTHER" id="PTHR11958">
    <property type="entry name" value="SODIUM/DICARBOXYLATE SYMPORTER-RELATED"/>
    <property type="match status" value="1"/>
</dbReference>
<organism evidence="7 8">
    <name type="scientific">Candidatus Fervidibacter sacchari</name>
    <dbReference type="NCBI Taxonomy" id="1448929"/>
    <lineage>
        <taxon>Bacteria</taxon>
        <taxon>Candidatus Fervidibacterota</taxon>
        <taxon>Candidatus Fervidibacter</taxon>
    </lineage>
</organism>
<keyword evidence="2" id="KW-0813">Transport</keyword>
<keyword evidence="8" id="KW-1185">Reference proteome</keyword>
<proteinExistence type="predicted"/>
<dbReference type="Pfam" id="PF00375">
    <property type="entry name" value="SDF"/>
    <property type="match status" value="1"/>
</dbReference>
<evidence type="ECO:0000256" key="4">
    <source>
        <dbReference type="ARBA" id="ARBA00022989"/>
    </source>
</evidence>
<evidence type="ECO:0000256" key="1">
    <source>
        <dbReference type="ARBA" id="ARBA00004141"/>
    </source>
</evidence>
<feature type="transmembrane region" description="Helical" evidence="6">
    <location>
        <begin position="41"/>
        <end position="62"/>
    </location>
</feature>
<dbReference type="EMBL" id="JANUCP010000002">
    <property type="protein sequence ID" value="MCS3918869.1"/>
    <property type="molecule type" value="Genomic_DNA"/>
</dbReference>
<comment type="caution">
    <text evidence="7">The sequence shown here is derived from an EMBL/GenBank/DDBJ whole genome shotgun (WGS) entry which is preliminary data.</text>
</comment>
<gene>
    <name evidence="7" type="ORF">M2350_001269</name>
</gene>
<dbReference type="Proteomes" id="UP001204798">
    <property type="component" value="Unassembled WGS sequence"/>
</dbReference>
<dbReference type="Gene3D" id="1.10.3860.10">
    <property type="entry name" value="Sodium:dicarboxylate symporter"/>
    <property type="match status" value="1"/>
</dbReference>
<feature type="transmembrane region" description="Helical" evidence="6">
    <location>
        <begin position="349"/>
        <end position="367"/>
    </location>
</feature>
<keyword evidence="4 6" id="KW-1133">Transmembrane helix</keyword>
<evidence type="ECO:0000256" key="6">
    <source>
        <dbReference type="SAM" id="Phobius"/>
    </source>
</evidence>
<dbReference type="SUPFAM" id="SSF118215">
    <property type="entry name" value="Proton glutamate symport protein"/>
    <property type="match status" value="1"/>
</dbReference>
<dbReference type="PANTHER" id="PTHR11958:SF63">
    <property type="entry name" value="AMINO ACID TRANSPORTER"/>
    <property type="match status" value="1"/>
</dbReference>
<sequence>MRHDAAVRIFVGFIVGVVAGLIFKALNWQGFIEASSVLGDLFLRALRMIVIPLVFSSLSLSVAQLGDIARLSRLGWWTVAYYLVTNAIAVTIGLTLVNLLQPGLGFSLAEGKPPELPPLQIRTLILNIVPANPIEALAKGEMLALIFLALLTGAVLLTAKETGEPVQQLLRSVLGLTMIVVHWLLAVAPFGVFGLAVRLSAEFGLSVFLPLAKYALTVITGLAIHGLMVLPLLALLFGQVSPFPYLRHFAPALLTAFSTSSSSATLPVTIECAERAGIRSEVRNFVLPLGATINMDGTALYEAVAACFVAQAYGIQLSIPQQLLVFITANLAAIGAAGIPAGGLVTMPFVFQSVGLPLKGMAIILPIDRFLDMFRTTVNVMGDIVGCSVVQRFFVRANAIGETEAGSCSEGEGAKL</sequence>
<feature type="transmembrane region" description="Helical" evidence="6">
    <location>
        <begin position="214"/>
        <end position="237"/>
    </location>
</feature>
<keyword evidence="5 6" id="KW-0472">Membrane</keyword>
<feature type="transmembrane region" description="Helical" evidence="6">
    <location>
        <begin position="323"/>
        <end position="343"/>
    </location>
</feature>
<evidence type="ECO:0000256" key="3">
    <source>
        <dbReference type="ARBA" id="ARBA00022692"/>
    </source>
</evidence>
<dbReference type="PRINTS" id="PR00173">
    <property type="entry name" value="EDTRNSPORT"/>
</dbReference>
<dbReference type="InterPro" id="IPR001991">
    <property type="entry name" value="Na-dicarboxylate_symporter"/>
</dbReference>
<dbReference type="InterPro" id="IPR036458">
    <property type="entry name" value="Na:dicarbo_symporter_sf"/>
</dbReference>
<feature type="transmembrane region" description="Helical" evidence="6">
    <location>
        <begin position="74"/>
        <end position="97"/>
    </location>
</feature>
<dbReference type="InterPro" id="IPR050746">
    <property type="entry name" value="DAACS"/>
</dbReference>
<reference evidence="7 8" key="1">
    <citation type="submission" date="2022-08" db="EMBL/GenBank/DDBJ databases">
        <title>Bacterial and archaeal communities from various locations to study Microbial Dark Matter (Phase II).</title>
        <authorList>
            <person name="Stepanauskas R."/>
        </authorList>
    </citation>
    <scope>NUCLEOTIDE SEQUENCE [LARGE SCALE GENOMIC DNA]</scope>
    <source>
        <strain evidence="7 8">PD1</strain>
    </source>
</reference>
<accession>A0ABT2ELP8</accession>
<feature type="transmembrane region" description="Helical" evidence="6">
    <location>
        <begin position="7"/>
        <end position="26"/>
    </location>
</feature>
<evidence type="ECO:0000256" key="2">
    <source>
        <dbReference type="ARBA" id="ARBA00022448"/>
    </source>
</evidence>
<evidence type="ECO:0000313" key="7">
    <source>
        <dbReference type="EMBL" id="MCS3918869.1"/>
    </source>
</evidence>